<reference evidence="1" key="2">
    <citation type="submission" date="2014-07" db="EMBL/GenBank/DDBJ databases">
        <authorList>
            <person name="Hull J."/>
        </authorList>
    </citation>
    <scope>NUCLEOTIDE SEQUENCE</scope>
</reference>
<gene>
    <name evidence="1" type="primary">xynC_1</name>
    <name evidence="1" type="ORF">CM83_104877</name>
</gene>
<proteinExistence type="predicted"/>
<reference evidence="1" key="1">
    <citation type="journal article" date="2014" name="PLoS ONE">
        <title>Transcriptome-Based Identification of ABC Transporters in the Western Tarnished Plant Bug Lygus hesperus.</title>
        <authorList>
            <person name="Hull J.J."/>
            <person name="Chaney K."/>
            <person name="Geib S.M."/>
            <person name="Fabrick J.A."/>
            <person name="Brent C.S."/>
            <person name="Walsh D."/>
            <person name="Lavine L.C."/>
        </authorList>
    </citation>
    <scope>NUCLEOTIDE SEQUENCE</scope>
</reference>
<dbReference type="EMBL" id="GBHO01044063">
    <property type="protein sequence ID" value="JAF99540.1"/>
    <property type="molecule type" value="Transcribed_RNA"/>
</dbReference>
<evidence type="ECO:0000313" key="1">
    <source>
        <dbReference type="EMBL" id="JAF99540.1"/>
    </source>
</evidence>
<accession>A0A0A9VWH8</accession>
<dbReference type="AlphaFoldDB" id="A0A0A9VWH8"/>
<feature type="non-terminal residue" evidence="1">
    <location>
        <position position="102"/>
    </location>
</feature>
<protein>
    <submittedName>
        <fullName evidence="1">Alpha-L-arabinofuranosidase C</fullName>
    </submittedName>
</protein>
<name>A0A0A9VWH8_LYGHE</name>
<sequence length="102" mass="11684">LTVNKANELYHIPVTTLRDHLSGRRGRKSSTFGRPQDIPLEQEAKLACCLSTLQKWGFGLTRLEVMEAVQSWVANNNIKTQFAENRPGEKWFSNFKARHNLS</sequence>
<feature type="non-terminal residue" evidence="1">
    <location>
        <position position="1"/>
    </location>
</feature>
<organism evidence="1">
    <name type="scientific">Lygus hesperus</name>
    <name type="common">Western plant bug</name>
    <dbReference type="NCBI Taxonomy" id="30085"/>
    <lineage>
        <taxon>Eukaryota</taxon>
        <taxon>Metazoa</taxon>
        <taxon>Ecdysozoa</taxon>
        <taxon>Arthropoda</taxon>
        <taxon>Hexapoda</taxon>
        <taxon>Insecta</taxon>
        <taxon>Pterygota</taxon>
        <taxon>Neoptera</taxon>
        <taxon>Paraneoptera</taxon>
        <taxon>Hemiptera</taxon>
        <taxon>Heteroptera</taxon>
        <taxon>Panheteroptera</taxon>
        <taxon>Cimicomorpha</taxon>
        <taxon>Miridae</taxon>
        <taxon>Mirini</taxon>
        <taxon>Lygus</taxon>
    </lineage>
</organism>